<dbReference type="InterPro" id="IPR002130">
    <property type="entry name" value="Cyclophilin-type_PPIase_dom"/>
</dbReference>
<evidence type="ECO:0000313" key="13">
    <source>
        <dbReference type="Proteomes" id="UP000696485"/>
    </source>
</evidence>
<dbReference type="FunFam" id="2.40.100.10:FF:000007">
    <property type="entry name" value="Peptidyl-prolyl cis-trans isomerase CWC27 homolog"/>
    <property type="match status" value="1"/>
</dbReference>
<dbReference type="PANTHER" id="PTHR45625">
    <property type="entry name" value="PEPTIDYL-PROLYL CIS-TRANS ISOMERASE-RELATED"/>
    <property type="match status" value="1"/>
</dbReference>
<evidence type="ECO:0000256" key="3">
    <source>
        <dbReference type="ARBA" id="ARBA00023242"/>
    </source>
</evidence>
<feature type="compositionally biased region" description="Basic and acidic residues" evidence="10">
    <location>
        <begin position="352"/>
        <end position="406"/>
    </location>
</feature>
<feature type="region of interest" description="Disordered" evidence="10">
    <location>
        <begin position="525"/>
        <end position="645"/>
    </location>
</feature>
<dbReference type="InterPro" id="IPR029000">
    <property type="entry name" value="Cyclophilin-like_dom_sf"/>
</dbReference>
<dbReference type="GO" id="GO:0003755">
    <property type="term" value="F:peptidyl-prolyl cis-trans isomerase activity"/>
    <property type="evidence" value="ECO:0007669"/>
    <property type="project" value="UniProtKB-EC"/>
</dbReference>
<keyword evidence="3" id="KW-0539">Nucleus</keyword>
<comment type="similarity">
    <text evidence="4">Belongs to the cyclophilin-type PPIase family. CWC27 subfamily.</text>
</comment>
<dbReference type="CDD" id="cd01925">
    <property type="entry name" value="cyclophilin_CeCYP16-like"/>
    <property type="match status" value="1"/>
</dbReference>
<evidence type="ECO:0000256" key="1">
    <source>
        <dbReference type="ARBA" id="ARBA00000971"/>
    </source>
</evidence>
<dbReference type="PRINTS" id="PR00153">
    <property type="entry name" value="CSAPPISMRASE"/>
</dbReference>
<feature type="compositionally biased region" description="Basic and acidic residues" evidence="10">
    <location>
        <begin position="273"/>
        <end position="289"/>
    </location>
</feature>
<dbReference type="GO" id="GO:0006457">
    <property type="term" value="P:protein folding"/>
    <property type="evidence" value="ECO:0007669"/>
    <property type="project" value="InterPro"/>
</dbReference>
<evidence type="ECO:0000256" key="8">
    <source>
        <dbReference type="ARBA" id="ARBA00082698"/>
    </source>
</evidence>
<feature type="compositionally biased region" description="Basic and acidic residues" evidence="10">
    <location>
        <begin position="297"/>
        <end position="324"/>
    </location>
</feature>
<feature type="compositionally biased region" description="Acidic residues" evidence="10">
    <location>
        <begin position="482"/>
        <end position="504"/>
    </location>
</feature>
<feature type="domain" description="PPIase cyclophilin-type" evidence="11">
    <location>
        <begin position="22"/>
        <end position="169"/>
    </location>
</feature>
<evidence type="ECO:0000256" key="7">
    <source>
        <dbReference type="ARBA" id="ARBA00071024"/>
    </source>
</evidence>
<sequence length="645" mass="73384">MSNIYLLEPHTSGKVILHTSDGDIAIELWPKEAPKACRNFIQLCMEGYYTNTIFHRIVAGFIIQGGDPEGTGEGGESVFEDGQPFADEFHSRLRFVRRGLVAMANSGQPNDNRSQFFITLDATPELQNKHTIFGKIGGDTIFNVLKIGSLEVDANERPLYPPTVTGCTIVVNPFDDIVPRISRQEQEAARLRELEAQKKPEKQKKQKKNVALLSFADDAPDEDGENSEAPQRKKMMSSHDLLDEDPTLSKEVDSSLLVDLESKPSKSFKSKKPRDEPKEESRKESRRDEDEQESFNDFDKRMRDQVRSKQDALQKKSKTSHESGSRPSDSPLATSKPDTSSSLSAPSQPLTAREKTQQEIQKLESDIRRMHNRDSDDDDSSKKNKAEKISYLQLEREQYKTRKELSGDLARNKRAKAQASADKEREMLEKLSAFERKVSVMAREPEPNPAPKKNDAPPCKIHGVPSCESFTPKSKRKQSGSDGEEDKEKELGEEDEGDDSDDNDIGWMQHKLMFEKDLKGKEVSLSAKRDDVNDYIVIDPLNKAIATSKAIAMEKERNQDKRRKQNHYADKDSRGGRDGGSDRDRKSRDGRDDRRPYDRPSSSSSSRRDDRDRSDRHSDSRGSGRRDDYKDDYRREPGRANRDRW</sequence>
<dbReference type="InterPro" id="IPR044666">
    <property type="entry name" value="Cyclophilin_A-like"/>
</dbReference>
<evidence type="ECO:0000256" key="5">
    <source>
        <dbReference type="ARBA" id="ARBA00055615"/>
    </source>
</evidence>
<reference evidence="12" key="1">
    <citation type="journal article" date="2020" name="Fungal Divers.">
        <title>Resolving the Mortierellaceae phylogeny through synthesis of multi-gene phylogenetics and phylogenomics.</title>
        <authorList>
            <person name="Vandepol N."/>
            <person name="Liber J."/>
            <person name="Desiro A."/>
            <person name="Na H."/>
            <person name="Kennedy M."/>
            <person name="Barry K."/>
            <person name="Grigoriev I.V."/>
            <person name="Miller A.N."/>
            <person name="O'Donnell K."/>
            <person name="Stajich J.E."/>
            <person name="Bonito G."/>
        </authorList>
    </citation>
    <scope>NUCLEOTIDE SEQUENCE</scope>
    <source>
        <strain evidence="12">NVP1</strain>
    </source>
</reference>
<dbReference type="GO" id="GO:0071013">
    <property type="term" value="C:catalytic step 2 spliceosome"/>
    <property type="evidence" value="ECO:0007669"/>
    <property type="project" value="TreeGrafter"/>
</dbReference>
<evidence type="ECO:0000313" key="12">
    <source>
        <dbReference type="EMBL" id="KAF9324568.1"/>
    </source>
</evidence>
<gene>
    <name evidence="12" type="ORF">BG006_000407</name>
</gene>
<name>A0A9P5VHA4_9FUNG</name>
<evidence type="ECO:0000259" key="11">
    <source>
        <dbReference type="PROSITE" id="PS50072"/>
    </source>
</evidence>
<dbReference type="EMBL" id="JAAAUY010001065">
    <property type="protein sequence ID" value="KAF9324568.1"/>
    <property type="molecule type" value="Genomic_DNA"/>
</dbReference>
<evidence type="ECO:0000256" key="4">
    <source>
        <dbReference type="ARBA" id="ARBA00038509"/>
    </source>
</evidence>
<feature type="compositionally biased region" description="Polar residues" evidence="10">
    <location>
        <begin position="325"/>
        <end position="350"/>
    </location>
</feature>
<evidence type="ECO:0000256" key="10">
    <source>
        <dbReference type="SAM" id="MobiDB-lite"/>
    </source>
</evidence>
<dbReference type="SUPFAM" id="SSF50891">
    <property type="entry name" value="Cyclophilin-like"/>
    <property type="match status" value="1"/>
</dbReference>
<evidence type="ECO:0000256" key="6">
    <source>
        <dbReference type="ARBA" id="ARBA00067721"/>
    </source>
</evidence>
<dbReference type="Pfam" id="PF00160">
    <property type="entry name" value="Pro_isomerase"/>
    <property type="match status" value="1"/>
</dbReference>
<dbReference type="InterPro" id="IPR020892">
    <property type="entry name" value="Cyclophilin-type_PPIase_CS"/>
</dbReference>
<organism evidence="12 13">
    <name type="scientific">Podila minutissima</name>
    <dbReference type="NCBI Taxonomy" id="64525"/>
    <lineage>
        <taxon>Eukaryota</taxon>
        <taxon>Fungi</taxon>
        <taxon>Fungi incertae sedis</taxon>
        <taxon>Mucoromycota</taxon>
        <taxon>Mortierellomycotina</taxon>
        <taxon>Mortierellomycetes</taxon>
        <taxon>Mortierellales</taxon>
        <taxon>Mortierellaceae</taxon>
        <taxon>Podila</taxon>
    </lineage>
</organism>
<comment type="subcellular location">
    <subcellularLocation>
        <location evidence="2">Nucleus</location>
    </subcellularLocation>
</comment>
<evidence type="ECO:0000256" key="2">
    <source>
        <dbReference type="ARBA" id="ARBA00004123"/>
    </source>
</evidence>
<comment type="catalytic activity">
    <reaction evidence="1">
        <text>[protein]-peptidylproline (omega=180) = [protein]-peptidylproline (omega=0)</text>
        <dbReference type="Rhea" id="RHEA:16237"/>
        <dbReference type="Rhea" id="RHEA-COMP:10747"/>
        <dbReference type="Rhea" id="RHEA-COMP:10748"/>
        <dbReference type="ChEBI" id="CHEBI:83833"/>
        <dbReference type="ChEBI" id="CHEBI:83834"/>
        <dbReference type="EC" id="5.2.1.8"/>
    </reaction>
</comment>
<dbReference type="AlphaFoldDB" id="A0A9P5VHA4"/>
<comment type="function">
    <text evidence="5">PPIases accelerate the folding of proteins. It catalyzes the cis-trans isomerization of proline imidic peptide bonds in oligopeptides. Involved in pre-mRNA splicing.</text>
</comment>
<accession>A0A9P5VHA4</accession>
<feature type="compositionally biased region" description="Basic and acidic residues" evidence="10">
    <location>
        <begin position="606"/>
        <end position="645"/>
    </location>
</feature>
<feature type="region of interest" description="Disordered" evidence="10">
    <location>
        <begin position="193"/>
        <end position="508"/>
    </location>
</feature>
<feature type="compositionally biased region" description="Basic and acidic residues" evidence="10">
    <location>
        <begin position="567"/>
        <end position="598"/>
    </location>
</feature>
<protein>
    <recommendedName>
        <fullName evidence="7">Peptidyl-prolyl isomerase CWC27</fullName>
    </recommendedName>
    <alternativeName>
        <fullName evidence="6">Peptidyl-prolyl isomerase cwc27</fullName>
    </alternativeName>
    <alternativeName>
        <fullName evidence="8 9">Rotamase CWC27</fullName>
    </alternativeName>
</protein>
<comment type="caution">
    <text evidence="12">The sequence shown here is derived from an EMBL/GenBank/DDBJ whole genome shotgun (WGS) entry which is preliminary data.</text>
</comment>
<proteinExistence type="inferred from homology"/>
<feature type="compositionally biased region" description="Basic and acidic residues" evidence="10">
    <location>
        <begin position="421"/>
        <end position="446"/>
    </location>
</feature>
<dbReference type="PANTHER" id="PTHR45625:SF6">
    <property type="entry name" value="SPLICEOSOME-ASSOCIATED PROTEIN CWC27 HOMOLOG"/>
    <property type="match status" value="1"/>
</dbReference>
<keyword evidence="13" id="KW-1185">Reference proteome</keyword>
<dbReference type="PROSITE" id="PS50072">
    <property type="entry name" value="CSA_PPIASE_2"/>
    <property type="match status" value="1"/>
</dbReference>
<dbReference type="Gene3D" id="2.40.100.10">
    <property type="entry name" value="Cyclophilin-like"/>
    <property type="match status" value="1"/>
</dbReference>
<evidence type="ECO:0000256" key="9">
    <source>
        <dbReference type="ARBA" id="ARBA00083804"/>
    </source>
</evidence>
<dbReference type="PROSITE" id="PS00170">
    <property type="entry name" value="CSA_PPIASE_1"/>
    <property type="match status" value="1"/>
</dbReference>
<dbReference type="Proteomes" id="UP000696485">
    <property type="component" value="Unassembled WGS sequence"/>
</dbReference>